<dbReference type="InterPro" id="IPR001138">
    <property type="entry name" value="Zn2Cys6_DnaBD"/>
</dbReference>
<dbReference type="GO" id="GO:0045944">
    <property type="term" value="P:positive regulation of transcription by RNA polymerase II"/>
    <property type="evidence" value="ECO:0007669"/>
    <property type="project" value="TreeGrafter"/>
</dbReference>
<feature type="region of interest" description="Disordered" evidence="3">
    <location>
        <begin position="92"/>
        <end position="111"/>
    </location>
</feature>
<keyword evidence="6" id="KW-1185">Reference proteome</keyword>
<evidence type="ECO:0000256" key="3">
    <source>
        <dbReference type="SAM" id="MobiDB-lite"/>
    </source>
</evidence>
<evidence type="ECO:0000256" key="1">
    <source>
        <dbReference type="ARBA" id="ARBA00004123"/>
    </source>
</evidence>
<dbReference type="Pfam" id="PF11951">
    <property type="entry name" value="Fungal_trans_2"/>
    <property type="match status" value="1"/>
</dbReference>
<organism evidence="5 6">
    <name type="scientific">Extremus antarcticus</name>
    <dbReference type="NCBI Taxonomy" id="702011"/>
    <lineage>
        <taxon>Eukaryota</taxon>
        <taxon>Fungi</taxon>
        <taxon>Dikarya</taxon>
        <taxon>Ascomycota</taxon>
        <taxon>Pezizomycotina</taxon>
        <taxon>Dothideomycetes</taxon>
        <taxon>Dothideomycetidae</taxon>
        <taxon>Mycosphaerellales</taxon>
        <taxon>Extremaceae</taxon>
        <taxon>Extremus</taxon>
    </lineage>
</organism>
<dbReference type="GO" id="GO:0000976">
    <property type="term" value="F:transcription cis-regulatory region binding"/>
    <property type="evidence" value="ECO:0007669"/>
    <property type="project" value="TreeGrafter"/>
</dbReference>
<dbReference type="SMART" id="SM00066">
    <property type="entry name" value="GAL4"/>
    <property type="match status" value="1"/>
</dbReference>
<sequence>MDVTTGMDTEPTTQSNSPDSDLFGRRGTLSSIYTSTTSSSPEFTADTAITPDTWSDGEQPSSSVTFKVEELDEQALDDIDEAKPSIADVTLPVPRKRGRPRKHPIVDQKKSAHARSKTGCGTCRRRKKKCDEAKPTCLNCEKNNVVCDGYEPKTTWRSGKQKSVSIKIDPPTELPLLVEGIEGTVDQLFFQHFTCQVGRVLSLTDHHNPFLEIIVPMAMAHTGLMHSLLYLSGSCLIANEGTSKYEWEQRSDHHSSKAIGLLQDDLATSYTHDMDVIAPIGDPSVAQTLILCLQTVASGDLTGSYRFHLNAMKEMLTRQKQAMPNEQLRQFILEFLIYHDYSSSITSLTNPLDQRSIDLMDDFKLPAFTIQPQVGTLLGVLDGLFGFISRIRQLRDHIRTRRSLGTGHWWDEPIVNEAFAIDNALREWQCVHPPDSPRFAASLLYRQCTWIYLHRTIQLSRPSPTFKQAVDEGLTYLRMLPWDTEHEISAGSILLMPLFLLGCAAFEPEQRPEISRAFQRLQEWSNLGNIKYARAIVEQVWEMMDEGREDETWDWETIIAKRGWDFLVT</sequence>
<evidence type="ECO:0000256" key="2">
    <source>
        <dbReference type="ARBA" id="ARBA00023242"/>
    </source>
</evidence>
<evidence type="ECO:0000259" key="4">
    <source>
        <dbReference type="PROSITE" id="PS50048"/>
    </source>
</evidence>
<feature type="region of interest" description="Disordered" evidence="3">
    <location>
        <begin position="1"/>
        <end position="62"/>
    </location>
</feature>
<dbReference type="Gene3D" id="4.10.240.10">
    <property type="entry name" value="Zn(2)-C6 fungal-type DNA-binding domain"/>
    <property type="match status" value="1"/>
</dbReference>
<feature type="compositionally biased region" description="Basic residues" evidence="3">
    <location>
        <begin position="94"/>
        <end position="103"/>
    </location>
</feature>
<keyword evidence="2" id="KW-0539">Nucleus</keyword>
<dbReference type="Proteomes" id="UP001271007">
    <property type="component" value="Unassembled WGS sequence"/>
</dbReference>
<comment type="caution">
    <text evidence="5">The sequence shown here is derived from an EMBL/GenBank/DDBJ whole genome shotgun (WGS) entry which is preliminary data.</text>
</comment>
<comment type="subcellular location">
    <subcellularLocation>
        <location evidence="1">Nucleus</location>
    </subcellularLocation>
</comment>
<protein>
    <recommendedName>
        <fullName evidence="4">Zn(2)-C6 fungal-type domain-containing protein</fullName>
    </recommendedName>
</protein>
<feature type="compositionally biased region" description="Polar residues" evidence="3">
    <location>
        <begin position="50"/>
        <end position="62"/>
    </location>
</feature>
<evidence type="ECO:0000313" key="5">
    <source>
        <dbReference type="EMBL" id="KAK3058326.1"/>
    </source>
</evidence>
<gene>
    <name evidence="5" type="ORF">LTR09_001404</name>
</gene>
<proteinExistence type="predicted"/>
<reference evidence="5" key="1">
    <citation type="submission" date="2023-04" db="EMBL/GenBank/DDBJ databases">
        <title>Black Yeasts Isolated from many extreme environments.</title>
        <authorList>
            <person name="Coleine C."/>
            <person name="Stajich J.E."/>
            <person name="Selbmann L."/>
        </authorList>
    </citation>
    <scope>NUCLEOTIDE SEQUENCE</scope>
    <source>
        <strain evidence="5">CCFEE 5312</strain>
    </source>
</reference>
<dbReference type="EMBL" id="JAWDJX010000002">
    <property type="protein sequence ID" value="KAK3058326.1"/>
    <property type="molecule type" value="Genomic_DNA"/>
</dbReference>
<dbReference type="Pfam" id="PF00172">
    <property type="entry name" value="Zn_clus"/>
    <property type="match status" value="1"/>
</dbReference>
<feature type="compositionally biased region" description="Low complexity" evidence="3">
    <location>
        <begin position="28"/>
        <end position="40"/>
    </location>
</feature>
<feature type="domain" description="Zn(2)-C6 fungal-type" evidence="4">
    <location>
        <begin position="119"/>
        <end position="147"/>
    </location>
</feature>
<dbReference type="GO" id="GO:0008270">
    <property type="term" value="F:zinc ion binding"/>
    <property type="evidence" value="ECO:0007669"/>
    <property type="project" value="InterPro"/>
</dbReference>
<dbReference type="PANTHER" id="PTHR37534">
    <property type="entry name" value="TRANSCRIPTIONAL ACTIVATOR PROTEIN UGA3"/>
    <property type="match status" value="1"/>
</dbReference>
<name>A0AAJ0LX30_9PEZI</name>
<accession>A0AAJ0LX30</accession>
<dbReference type="GO" id="GO:0000981">
    <property type="term" value="F:DNA-binding transcription factor activity, RNA polymerase II-specific"/>
    <property type="evidence" value="ECO:0007669"/>
    <property type="project" value="InterPro"/>
</dbReference>
<evidence type="ECO:0000313" key="6">
    <source>
        <dbReference type="Proteomes" id="UP001271007"/>
    </source>
</evidence>
<dbReference type="PANTHER" id="PTHR37534:SF38">
    <property type="entry name" value="ZN(2)-C6 FUNGAL-TYPE DOMAIN-CONTAINING PROTEIN"/>
    <property type="match status" value="1"/>
</dbReference>
<dbReference type="SUPFAM" id="SSF57701">
    <property type="entry name" value="Zn2/Cys6 DNA-binding domain"/>
    <property type="match status" value="1"/>
</dbReference>
<dbReference type="GO" id="GO:0005634">
    <property type="term" value="C:nucleus"/>
    <property type="evidence" value="ECO:0007669"/>
    <property type="project" value="UniProtKB-SubCell"/>
</dbReference>
<dbReference type="PROSITE" id="PS50048">
    <property type="entry name" value="ZN2_CY6_FUNGAL_2"/>
    <property type="match status" value="1"/>
</dbReference>
<dbReference type="CDD" id="cd00067">
    <property type="entry name" value="GAL4"/>
    <property type="match status" value="1"/>
</dbReference>
<feature type="compositionally biased region" description="Polar residues" evidence="3">
    <location>
        <begin position="1"/>
        <end position="19"/>
    </location>
</feature>
<dbReference type="InterPro" id="IPR021858">
    <property type="entry name" value="Fun_TF"/>
</dbReference>
<dbReference type="InterPro" id="IPR036864">
    <property type="entry name" value="Zn2-C6_fun-type_DNA-bd_sf"/>
</dbReference>
<dbReference type="AlphaFoldDB" id="A0AAJ0LX30"/>
<dbReference type="PROSITE" id="PS00463">
    <property type="entry name" value="ZN2_CY6_FUNGAL_1"/>
    <property type="match status" value="1"/>
</dbReference>